<feature type="compositionally biased region" description="Basic and acidic residues" evidence="1">
    <location>
        <begin position="121"/>
        <end position="130"/>
    </location>
</feature>
<sequence>MMTTPHRRRALVATYGVLAVVGLVTTAYFNRQPLPEGTSYLEGWFANNASTSAAIDLIVMFVAASIFMVGDARRSHVRWPWLYVVFAIPLAIAFTFPLYLAIRSARSGSARIAEDAPPDQPDGRQRTLSS</sequence>
<evidence type="ECO:0000313" key="3">
    <source>
        <dbReference type="EMBL" id="CAB4553373.1"/>
    </source>
</evidence>
<proteinExistence type="predicted"/>
<keyword evidence="2" id="KW-1133">Transmembrane helix</keyword>
<gene>
    <name evidence="3" type="ORF">UFOPK1493_01237</name>
</gene>
<accession>A0A6J6CT47</accession>
<feature type="transmembrane region" description="Helical" evidence="2">
    <location>
        <begin position="12"/>
        <end position="29"/>
    </location>
</feature>
<keyword evidence="2" id="KW-0812">Transmembrane</keyword>
<evidence type="ECO:0000256" key="2">
    <source>
        <dbReference type="SAM" id="Phobius"/>
    </source>
</evidence>
<dbReference type="InterPro" id="IPR021362">
    <property type="entry name" value="DUF2834"/>
</dbReference>
<reference evidence="3" key="1">
    <citation type="submission" date="2020-05" db="EMBL/GenBank/DDBJ databases">
        <authorList>
            <person name="Chiriac C."/>
            <person name="Salcher M."/>
            <person name="Ghai R."/>
            <person name="Kavagutti S V."/>
        </authorList>
    </citation>
    <scope>NUCLEOTIDE SEQUENCE</scope>
</reference>
<name>A0A6J6CT47_9ZZZZ</name>
<feature type="transmembrane region" description="Helical" evidence="2">
    <location>
        <begin position="81"/>
        <end position="102"/>
    </location>
</feature>
<feature type="region of interest" description="Disordered" evidence="1">
    <location>
        <begin position="108"/>
        <end position="130"/>
    </location>
</feature>
<keyword evidence="2" id="KW-0472">Membrane</keyword>
<feature type="transmembrane region" description="Helical" evidence="2">
    <location>
        <begin position="49"/>
        <end position="69"/>
    </location>
</feature>
<dbReference type="AlphaFoldDB" id="A0A6J6CT47"/>
<protein>
    <submittedName>
        <fullName evidence="3">Unannotated protein</fullName>
    </submittedName>
</protein>
<dbReference type="Pfam" id="PF11196">
    <property type="entry name" value="DUF2834"/>
    <property type="match status" value="1"/>
</dbReference>
<evidence type="ECO:0000256" key="1">
    <source>
        <dbReference type="SAM" id="MobiDB-lite"/>
    </source>
</evidence>
<dbReference type="EMBL" id="CAEZSR010000034">
    <property type="protein sequence ID" value="CAB4553373.1"/>
    <property type="molecule type" value="Genomic_DNA"/>
</dbReference>
<organism evidence="3">
    <name type="scientific">freshwater metagenome</name>
    <dbReference type="NCBI Taxonomy" id="449393"/>
    <lineage>
        <taxon>unclassified sequences</taxon>
        <taxon>metagenomes</taxon>
        <taxon>ecological metagenomes</taxon>
    </lineage>
</organism>